<comment type="subcellular location">
    <subcellularLocation>
        <location evidence="1">Nucleus</location>
    </subcellularLocation>
</comment>
<dbReference type="GO" id="GO:0005634">
    <property type="term" value="C:nucleus"/>
    <property type="evidence" value="ECO:0007669"/>
    <property type="project" value="UniProtKB-SubCell"/>
</dbReference>
<dbReference type="GO" id="GO:0004386">
    <property type="term" value="F:helicase activity"/>
    <property type="evidence" value="ECO:0007669"/>
    <property type="project" value="UniProtKB-KW"/>
</dbReference>
<reference evidence="12" key="2">
    <citation type="submission" date="2020-10" db="UniProtKB">
        <authorList>
            <consortium name="WormBaseParasite"/>
        </authorList>
    </citation>
    <scope>IDENTIFICATION</scope>
</reference>
<dbReference type="PANTHER" id="PTHR45797">
    <property type="entry name" value="RAD54-LIKE"/>
    <property type="match status" value="1"/>
</dbReference>
<keyword evidence="4" id="KW-0378">Hydrolase</keyword>
<evidence type="ECO:0000256" key="2">
    <source>
        <dbReference type="ARBA" id="ARBA00007025"/>
    </source>
</evidence>
<evidence type="ECO:0000256" key="1">
    <source>
        <dbReference type="ARBA" id="ARBA00004123"/>
    </source>
</evidence>
<dbReference type="InterPro" id="IPR027417">
    <property type="entry name" value="P-loop_NTPase"/>
</dbReference>
<dbReference type="SMART" id="SM00487">
    <property type="entry name" value="DEXDc"/>
    <property type="match status" value="1"/>
</dbReference>
<feature type="domain" description="Helicase ATP-binding" evidence="10">
    <location>
        <begin position="100"/>
        <end position="307"/>
    </location>
</feature>
<dbReference type="AlphaFoldDB" id="A0A7E4ZSA8"/>
<evidence type="ECO:0000313" key="12">
    <source>
        <dbReference type="WBParaSite" id="Pan_g14182.t1"/>
    </source>
</evidence>
<dbReference type="GO" id="GO:0005524">
    <property type="term" value="F:ATP binding"/>
    <property type="evidence" value="ECO:0007669"/>
    <property type="project" value="UniProtKB-KW"/>
</dbReference>
<evidence type="ECO:0000256" key="6">
    <source>
        <dbReference type="ARBA" id="ARBA00022840"/>
    </source>
</evidence>
<evidence type="ECO:0000313" key="11">
    <source>
        <dbReference type="Proteomes" id="UP000492821"/>
    </source>
</evidence>
<dbReference type="Proteomes" id="UP000492821">
    <property type="component" value="Unassembled WGS sequence"/>
</dbReference>
<dbReference type="SUPFAM" id="SSF52540">
    <property type="entry name" value="P-loop containing nucleoside triphosphate hydrolases"/>
    <property type="match status" value="2"/>
</dbReference>
<organism evidence="11 12">
    <name type="scientific">Panagrellus redivivus</name>
    <name type="common">Microworm</name>
    <dbReference type="NCBI Taxonomy" id="6233"/>
    <lineage>
        <taxon>Eukaryota</taxon>
        <taxon>Metazoa</taxon>
        <taxon>Ecdysozoa</taxon>
        <taxon>Nematoda</taxon>
        <taxon>Chromadorea</taxon>
        <taxon>Rhabditida</taxon>
        <taxon>Tylenchina</taxon>
        <taxon>Panagrolaimomorpha</taxon>
        <taxon>Panagrolaimoidea</taxon>
        <taxon>Panagrolaimidae</taxon>
        <taxon>Panagrellus</taxon>
    </lineage>
</organism>
<proteinExistence type="inferred from homology"/>
<dbReference type="Pfam" id="PF00176">
    <property type="entry name" value="SNF2-rel_dom"/>
    <property type="match status" value="1"/>
</dbReference>
<dbReference type="Gene3D" id="3.40.50.10810">
    <property type="entry name" value="Tandem AAA-ATPase domain"/>
    <property type="match status" value="1"/>
</dbReference>
<dbReference type="InterPro" id="IPR044574">
    <property type="entry name" value="ARIP4-like"/>
</dbReference>
<dbReference type="InterPro" id="IPR014001">
    <property type="entry name" value="Helicase_ATP-bd"/>
</dbReference>
<dbReference type="WBParaSite" id="Pan_g14182.t1">
    <property type="protein sequence ID" value="Pan_g14182.t1"/>
    <property type="gene ID" value="Pan_g14182"/>
</dbReference>
<feature type="region of interest" description="Disordered" evidence="9">
    <location>
        <begin position="906"/>
        <end position="927"/>
    </location>
</feature>
<dbReference type="PANTHER" id="PTHR45797:SF3">
    <property type="entry name" value="TRANSCRIPTIONAL REGULATOR ATRX HOMOLOG"/>
    <property type="match status" value="1"/>
</dbReference>
<dbReference type="InterPro" id="IPR038718">
    <property type="entry name" value="SNF2-like_sf"/>
</dbReference>
<evidence type="ECO:0000259" key="10">
    <source>
        <dbReference type="PROSITE" id="PS51192"/>
    </source>
</evidence>
<reference evidence="11" key="1">
    <citation type="journal article" date="2013" name="Genetics">
        <title>The draft genome and transcriptome of Panagrellus redivivus are shaped by the harsh demands of a free-living lifestyle.</title>
        <authorList>
            <person name="Srinivasan J."/>
            <person name="Dillman A.R."/>
            <person name="Macchietto M.G."/>
            <person name="Heikkinen L."/>
            <person name="Lakso M."/>
            <person name="Fracchia K.M."/>
            <person name="Antoshechkin I."/>
            <person name="Mortazavi A."/>
            <person name="Wong G."/>
            <person name="Sternberg P.W."/>
        </authorList>
    </citation>
    <scope>NUCLEOTIDE SEQUENCE [LARGE SCALE GENOMIC DNA]</scope>
    <source>
        <strain evidence="11">MT8872</strain>
    </source>
</reference>
<keyword evidence="5" id="KW-0347">Helicase</keyword>
<comment type="similarity">
    <text evidence="2">Belongs to the SNF2/RAD54 helicase family.</text>
</comment>
<evidence type="ECO:0000256" key="9">
    <source>
        <dbReference type="SAM" id="MobiDB-lite"/>
    </source>
</evidence>
<dbReference type="Gene3D" id="3.40.50.300">
    <property type="entry name" value="P-loop containing nucleotide triphosphate hydrolases"/>
    <property type="match status" value="1"/>
</dbReference>
<dbReference type="InterPro" id="IPR000330">
    <property type="entry name" value="SNF2_N"/>
</dbReference>
<sequence>MRRNTNRCTEAAFSEEAESERWRRLDEQPMENNGILISNVENEEGHVTPKLKQVVLDDDRGTKKPNPVSVHEHFVKALKPHQAYDIKFMYDNVFESLERFRKDDEGGGCILAHGMGLGKTLQVVAFVHTLLSHSELSAEVTKILIVVPNNVVLNWRSEFKNWLNSSNVSLEFFDVMELDTAKSDEDRWMRLKNWHRGNNPSVMIMGYDMFRILTQREEDRSPSLKPKKVTHKERKFMEMQLEFRKYLQNPGPDMIICDEDHKLKNDESELFKTMMHITTCRRVCLTGISLQENLNECYGLVTFVKPGLLGLKSEFTNRFSAIIDRGRTSDASPAEVSLMKRRYYALFKLLKHVVQRQDISILKAELPPKLEYVVIVRMTPAQIKLYDLFTQIIYKAPIRKRHVRYHFNIASRIWNHPYLLILRSREHRQWRDEEDEKINEILGFDSDDFAYVDPWYVKADAVSENDNTNWGMSNKFMLLVDIIKACERVGDKLVVLSQSLEALRLIKVMLEDLDRRKKWFDEGHEAMGQNWGWKEGYDYLFIDGFSQRSQFGYLRARFNDPTNLRARLILISTESGPLGTNVAAANRVIIFDAGCNPSHDTQSLFGVYCIGQKKPTFVYRFIAQGTMEECIYNHQVTKESTSLRVVDEQQIQRHFDIHGVEELYRFEPVPYVAGDELKLNPPKDRLLADLIRARPQGIVTYIPHDTLFVNQADEELTEEESKAAWDDYEREKRSINVNALKPVLNNALNNDDMLGLSLQTVLGIPQGGTLNGVPIDLTHLKDLEVDPVYRLAATYKYTPKECAKLGYIKLIANRLTYTALPHMKSDVDKRIEDYIVENVNNHGKAVELSMKKFHWLLPLLSTYTTTHTLLFRISRYAPWLLIPPADRSDAVLTEWNSGALGGISGADGNASDSSEESFSLVTRAFPM</sequence>
<dbReference type="GO" id="GO:0016887">
    <property type="term" value="F:ATP hydrolysis activity"/>
    <property type="evidence" value="ECO:0007669"/>
    <property type="project" value="InterPro"/>
</dbReference>
<keyword evidence="6" id="KW-0067">ATP-binding</keyword>
<dbReference type="InterPro" id="IPR049730">
    <property type="entry name" value="SNF2/RAD54-like_C"/>
</dbReference>
<keyword evidence="3" id="KW-0547">Nucleotide-binding</keyword>
<accession>A0A7E4ZSA8</accession>
<evidence type="ECO:0000256" key="4">
    <source>
        <dbReference type="ARBA" id="ARBA00022801"/>
    </source>
</evidence>
<evidence type="ECO:0000256" key="3">
    <source>
        <dbReference type="ARBA" id="ARBA00022741"/>
    </source>
</evidence>
<keyword evidence="7" id="KW-0238">DNA-binding</keyword>
<name>A0A7E4ZSA8_PANRE</name>
<dbReference type="PROSITE" id="PS51192">
    <property type="entry name" value="HELICASE_ATP_BIND_1"/>
    <property type="match status" value="1"/>
</dbReference>
<evidence type="ECO:0000256" key="5">
    <source>
        <dbReference type="ARBA" id="ARBA00022806"/>
    </source>
</evidence>
<evidence type="ECO:0000256" key="7">
    <source>
        <dbReference type="ARBA" id="ARBA00023125"/>
    </source>
</evidence>
<keyword evidence="8" id="KW-0539">Nucleus</keyword>
<feature type="compositionally biased region" description="Polar residues" evidence="9">
    <location>
        <begin position="910"/>
        <end position="920"/>
    </location>
</feature>
<dbReference type="CDD" id="cd18793">
    <property type="entry name" value="SF2_C_SNF"/>
    <property type="match status" value="1"/>
</dbReference>
<evidence type="ECO:0000256" key="8">
    <source>
        <dbReference type="ARBA" id="ARBA00023242"/>
    </source>
</evidence>
<keyword evidence="11" id="KW-1185">Reference proteome</keyword>
<dbReference type="GO" id="GO:0003677">
    <property type="term" value="F:DNA binding"/>
    <property type="evidence" value="ECO:0007669"/>
    <property type="project" value="UniProtKB-KW"/>
</dbReference>
<protein>
    <submittedName>
        <fullName evidence="12">Helicase ATP-binding domain-containing protein</fullName>
    </submittedName>
</protein>